<protein>
    <recommendedName>
        <fullName evidence="1">Heterokaryon incompatibility domain-containing protein</fullName>
    </recommendedName>
</protein>
<dbReference type="InterPro" id="IPR052895">
    <property type="entry name" value="HetReg/Transcr_Mod"/>
</dbReference>
<proteinExistence type="predicted"/>
<keyword evidence="3" id="KW-1185">Reference proteome</keyword>
<feature type="domain" description="Heterokaryon incompatibility" evidence="1">
    <location>
        <begin position="63"/>
        <end position="160"/>
    </location>
</feature>
<evidence type="ECO:0000313" key="3">
    <source>
        <dbReference type="Proteomes" id="UP000766486"/>
    </source>
</evidence>
<dbReference type="Pfam" id="PF06985">
    <property type="entry name" value="HET"/>
    <property type="match status" value="1"/>
</dbReference>
<dbReference type="InterPro" id="IPR010730">
    <property type="entry name" value="HET"/>
</dbReference>
<gene>
    <name evidence="2" type="ORF">CLO192961_LOCUS86378</name>
</gene>
<sequence>MSVTDEQDTRSREIYRPLDFSKNEIRVLRVRHDDIWDRKVPLRLDLYHVSLEQDKHTSNWGVYNCLSYIRRDSEGEKATVFINGVATSVDKYLEHALRDIGQCEHGPVLWIDALSINHDDMFDRNQHVLRRKDIFSHAWRIIAWGNDSEELMDYELGYNYLDELMDAIMSCSELMTYWGRRALEEALGVRRRDWGADEQEDKKIRELTAFPIALMFEEHLGVDSGRELERWWDDDEDRHEPEPCNVRFLDVIQLDLLTMLQKEYWSCLEIIQELTENPDKTFLHWGNPWGGMGVPFPVFLALCDILLTYHEREEPADPELWKKLKPKLDLWLFIARRKALETATGGAVRLDNAGIRELNALVTRATCTLPQDRVYAILGLFPPSVLGAVTVDYNQDAAVTMAQFCSAVPGWNCNRLEPRSDSDDD</sequence>
<dbReference type="PANTHER" id="PTHR24148">
    <property type="entry name" value="ANKYRIN REPEAT DOMAIN-CONTAINING PROTEIN 39 HOMOLOG-RELATED"/>
    <property type="match status" value="1"/>
</dbReference>
<accession>A0ABY6TUW8</accession>
<reference evidence="2 3" key="1">
    <citation type="submission" date="2019-06" db="EMBL/GenBank/DDBJ databases">
        <authorList>
            <person name="Broberg M."/>
        </authorList>
    </citation>
    <scope>NUCLEOTIDE SEQUENCE [LARGE SCALE GENOMIC DNA]</scope>
</reference>
<dbReference type="PANTHER" id="PTHR24148:SF73">
    <property type="entry name" value="HET DOMAIN PROTEIN (AFU_ORTHOLOGUE AFUA_8G01020)"/>
    <property type="match status" value="1"/>
</dbReference>
<name>A0ABY6TUW8_BIOOC</name>
<evidence type="ECO:0000259" key="1">
    <source>
        <dbReference type="Pfam" id="PF06985"/>
    </source>
</evidence>
<dbReference type="Proteomes" id="UP000766486">
    <property type="component" value="Unassembled WGS sequence"/>
</dbReference>
<evidence type="ECO:0000313" key="2">
    <source>
        <dbReference type="EMBL" id="VUC22460.1"/>
    </source>
</evidence>
<organism evidence="2 3">
    <name type="scientific">Bionectria ochroleuca</name>
    <name type="common">Gliocladium roseum</name>
    <dbReference type="NCBI Taxonomy" id="29856"/>
    <lineage>
        <taxon>Eukaryota</taxon>
        <taxon>Fungi</taxon>
        <taxon>Dikarya</taxon>
        <taxon>Ascomycota</taxon>
        <taxon>Pezizomycotina</taxon>
        <taxon>Sordariomycetes</taxon>
        <taxon>Hypocreomycetidae</taxon>
        <taxon>Hypocreales</taxon>
        <taxon>Bionectriaceae</taxon>
        <taxon>Clonostachys</taxon>
    </lineage>
</organism>
<comment type="caution">
    <text evidence="2">The sequence shown here is derived from an EMBL/GenBank/DDBJ whole genome shotgun (WGS) entry which is preliminary data.</text>
</comment>
<dbReference type="EMBL" id="CABFNS010000600">
    <property type="protein sequence ID" value="VUC22460.1"/>
    <property type="molecule type" value="Genomic_DNA"/>
</dbReference>